<accession>A0AA35UTG5</accession>
<dbReference type="AlphaFoldDB" id="A0AA35UTG5"/>
<reference evidence="1" key="1">
    <citation type="submission" date="2023-03" db="EMBL/GenBank/DDBJ databases">
        <authorList>
            <person name="Cleenwerck I."/>
        </authorList>
    </citation>
    <scope>NUCLEOTIDE SEQUENCE</scope>
    <source>
        <strain evidence="1">LMG 32879</strain>
    </source>
</reference>
<dbReference type="Proteomes" id="UP001176960">
    <property type="component" value="Unassembled WGS sequence"/>
</dbReference>
<name>A0AA35UTG5_9PROT</name>
<organism evidence="1 2">
    <name type="scientific">Brytella acorum</name>
    <dbReference type="NCBI Taxonomy" id="2959299"/>
    <lineage>
        <taxon>Bacteria</taxon>
        <taxon>Pseudomonadati</taxon>
        <taxon>Pseudomonadota</taxon>
        <taxon>Alphaproteobacteria</taxon>
        <taxon>Acetobacterales</taxon>
        <taxon>Acetobacteraceae</taxon>
        <taxon>Brytella</taxon>
    </lineage>
</organism>
<proteinExistence type="predicted"/>
<evidence type="ECO:0000313" key="1">
    <source>
        <dbReference type="EMBL" id="CAI9121775.1"/>
    </source>
</evidence>
<sequence>MAGSSKRWKFIAQEAVPCVQCVHRINHIVELPLFLRALLIDGIVRRGEEGR</sequence>
<gene>
    <name evidence="1" type="ORF">LMG32879_002628</name>
</gene>
<keyword evidence="2" id="KW-1185">Reference proteome</keyword>
<protein>
    <submittedName>
        <fullName evidence="1">Uncharacterized protein</fullName>
    </submittedName>
</protein>
<comment type="caution">
    <text evidence="1">The sequence shown here is derived from an EMBL/GenBank/DDBJ whole genome shotgun (WGS) entry which is preliminary data.</text>
</comment>
<evidence type="ECO:0000313" key="2">
    <source>
        <dbReference type="Proteomes" id="UP001176960"/>
    </source>
</evidence>
<dbReference type="EMBL" id="CATKSH010000023">
    <property type="protein sequence ID" value="CAI9121775.1"/>
    <property type="molecule type" value="Genomic_DNA"/>
</dbReference>